<feature type="region of interest" description="Disordered" evidence="1">
    <location>
        <begin position="299"/>
        <end position="328"/>
    </location>
</feature>
<dbReference type="PANTHER" id="PTHR20916:SF18">
    <property type="entry name" value="IPT_TIG DOMAIN-CONTAINING PROTEIN"/>
    <property type="match status" value="1"/>
</dbReference>
<evidence type="ECO:0000313" key="2">
    <source>
        <dbReference type="EMBL" id="CAE8614151.1"/>
    </source>
</evidence>
<comment type="caution">
    <text evidence="2">The sequence shown here is derived from an EMBL/GenBank/DDBJ whole genome shotgun (WGS) entry which is preliminary data.</text>
</comment>
<dbReference type="PANTHER" id="PTHR20916">
    <property type="entry name" value="CYSTEINE AND GLYCINE-RICH PROTEIN 2 BINDING PROTEIN"/>
    <property type="match status" value="1"/>
</dbReference>
<protein>
    <submittedName>
        <fullName evidence="2">Uncharacterized protein</fullName>
    </submittedName>
</protein>
<feature type="region of interest" description="Disordered" evidence="1">
    <location>
        <begin position="1"/>
        <end position="105"/>
    </location>
</feature>
<organism evidence="2 3">
    <name type="scientific">Polarella glacialis</name>
    <name type="common">Dinoflagellate</name>
    <dbReference type="NCBI Taxonomy" id="89957"/>
    <lineage>
        <taxon>Eukaryota</taxon>
        <taxon>Sar</taxon>
        <taxon>Alveolata</taxon>
        <taxon>Dinophyceae</taxon>
        <taxon>Suessiales</taxon>
        <taxon>Suessiaceae</taxon>
        <taxon>Polarella</taxon>
    </lineage>
</organism>
<dbReference type="AlphaFoldDB" id="A0A813FI64"/>
<evidence type="ECO:0000256" key="1">
    <source>
        <dbReference type="SAM" id="MobiDB-lite"/>
    </source>
</evidence>
<feature type="compositionally biased region" description="Low complexity" evidence="1">
    <location>
        <begin position="1"/>
        <end position="10"/>
    </location>
</feature>
<proteinExistence type="predicted"/>
<feature type="compositionally biased region" description="Low complexity" evidence="1">
    <location>
        <begin position="304"/>
        <end position="322"/>
    </location>
</feature>
<gene>
    <name evidence="2" type="ORF">PGLA1383_LOCUS31883</name>
</gene>
<dbReference type="EMBL" id="CAJNNV010025371">
    <property type="protein sequence ID" value="CAE8614151.1"/>
    <property type="molecule type" value="Genomic_DNA"/>
</dbReference>
<accession>A0A813FI64</accession>
<feature type="compositionally biased region" description="Low complexity" evidence="1">
    <location>
        <begin position="499"/>
        <end position="541"/>
    </location>
</feature>
<feature type="compositionally biased region" description="Polar residues" evidence="1">
    <location>
        <begin position="401"/>
        <end position="410"/>
    </location>
</feature>
<feature type="region of interest" description="Disordered" evidence="1">
    <location>
        <begin position="230"/>
        <end position="263"/>
    </location>
</feature>
<sequence>MAPTATLAAPAEEEASQQRQWARSAAHRERRRAEDRLRCQRMTQAILAEFTDEEELPQTPEEKLGESGEPSVIRGSTGHREVATQVGDAQEAKPSPPQVPWRRPPFGGVLAEPRILSESHPQPRRQEIPLHTIFVIDISGSMREEDVRTGEASVTLRRSDAVLLALAEFVRRRHDLSDQRLLGHASEHRIGSGANETGANCCSSAFRNETRGGGGGGGGATNFCRTGASASGATLPDKGSLPDPAKAACFQKRSGPGPRDAGQIRVEESEGNADVPFFQSIPAGKHQEDAAEDAAEDAICVPGNNNNSNSSNNNNNNSNNNNGARADAEEGDVSVYSAILFSRHAETSFAALPASQAALRLQQMRGEVHPQGVTNYLSALRELTRLLQDGDEPEEQKNQEDLQSPSTGPLSSETATREAPSSSSSSGANTTSLHRVEQIQQATTTTTTNNKKKNNNNGFNSSLSSNKYHNIRVLFLSDGRPGDGAPMLRFFQQSFCGSSTSSNISNNKNNNNNDSNNNNNHNNSNNNNDNNNSNNNNTSTSRDQSVLQHVRSFEFHTVGFGLLVPPADVCAEQRLLPACRTQHYGAAHCPEHVFHKYVLFHDEK</sequence>
<keyword evidence="3" id="KW-1185">Reference proteome</keyword>
<dbReference type="Proteomes" id="UP000654075">
    <property type="component" value="Unassembled WGS sequence"/>
</dbReference>
<evidence type="ECO:0000313" key="3">
    <source>
        <dbReference type="Proteomes" id="UP000654075"/>
    </source>
</evidence>
<reference evidence="2" key="1">
    <citation type="submission" date="2021-02" db="EMBL/GenBank/DDBJ databases">
        <authorList>
            <person name="Dougan E. K."/>
            <person name="Rhodes N."/>
            <person name="Thang M."/>
            <person name="Chan C."/>
        </authorList>
    </citation>
    <scope>NUCLEOTIDE SEQUENCE</scope>
</reference>
<name>A0A813FI64_POLGL</name>
<feature type="compositionally biased region" description="Low complexity" evidence="1">
    <location>
        <begin position="411"/>
        <end position="432"/>
    </location>
</feature>
<feature type="region of interest" description="Disordered" evidence="1">
    <location>
        <begin position="391"/>
        <end position="464"/>
    </location>
</feature>
<feature type="region of interest" description="Disordered" evidence="1">
    <location>
        <begin position="499"/>
        <end position="545"/>
    </location>
</feature>
<feature type="compositionally biased region" description="Pro residues" evidence="1">
    <location>
        <begin position="94"/>
        <end position="103"/>
    </location>
</feature>